<dbReference type="Proteomes" id="UP000619534">
    <property type="component" value="Unassembled WGS sequence"/>
</dbReference>
<dbReference type="Pfam" id="PF12833">
    <property type="entry name" value="HTH_18"/>
    <property type="match status" value="1"/>
</dbReference>
<dbReference type="CDD" id="cd00156">
    <property type="entry name" value="REC"/>
    <property type="match status" value="1"/>
</dbReference>
<dbReference type="Pfam" id="PF00072">
    <property type="entry name" value="Response_reg"/>
    <property type="match status" value="1"/>
</dbReference>
<evidence type="ECO:0000313" key="8">
    <source>
        <dbReference type="Proteomes" id="UP000619534"/>
    </source>
</evidence>
<evidence type="ECO:0000256" key="1">
    <source>
        <dbReference type="ARBA" id="ARBA00023015"/>
    </source>
</evidence>
<evidence type="ECO:0000256" key="4">
    <source>
        <dbReference type="PROSITE-ProRule" id="PRU00169"/>
    </source>
</evidence>
<dbReference type="PROSITE" id="PS01124">
    <property type="entry name" value="HTH_ARAC_FAMILY_2"/>
    <property type="match status" value="1"/>
</dbReference>
<dbReference type="SMART" id="SM00342">
    <property type="entry name" value="HTH_ARAC"/>
    <property type="match status" value="1"/>
</dbReference>
<keyword evidence="3" id="KW-0804">Transcription</keyword>
<dbReference type="InterPro" id="IPR009057">
    <property type="entry name" value="Homeodomain-like_sf"/>
</dbReference>
<sequence>MYQLLIADRDRQELSGIEWLLSKYSFPISDIKQSNDLAETLNILENEQPDLLCMELDMIPEGKWEMVKAFINRHSGLTIAITIEPTFERAMQAIEISAVDLLVKPLSPSRLKSTIQQGCRQLAAKGYDNHPKIHQHSINYEDIFIESDLFYPHPVYLVRPEYGNQLNDLRTFITQFDFYNTPSLFSTTDQIILVFHEQIPEPFQQARRFLSEWERNNGGPVAIAVHDKNNGQSIHSIYQQLRKVMEATFFTGYKQVLRYEEKYLWRDMDPFLTMDEQRFWVHHLDEGQAEEIKSWLYQEFLDLRPPYPNPGLLRTRLTSILAQVRRFMIRKGLDSPDRDIRYKQVFDKILYGPVLYRIVQEIVLFINELIHTLEDQSERAIVNAGEAALSYIEENYMDPALSLGDVAGYINRSPAYFSHLLSKKYRQTFREILLQVRIQKAKELLESTDENIQQIAGAVGFNQPNYFSRVFKKVTGKTPREYRNIKV</sequence>
<dbReference type="PANTHER" id="PTHR43280:SF28">
    <property type="entry name" value="HTH-TYPE TRANSCRIPTIONAL ACTIVATOR RHAS"/>
    <property type="match status" value="1"/>
</dbReference>
<name>A0ABQ1NUU2_9BACI</name>
<proteinExistence type="predicted"/>
<dbReference type="InterPro" id="IPR011006">
    <property type="entry name" value="CheY-like_superfamily"/>
</dbReference>
<gene>
    <name evidence="7" type="ORF">GCM10007216_12370</name>
</gene>
<dbReference type="SUPFAM" id="SSF46689">
    <property type="entry name" value="Homeodomain-like"/>
    <property type="match status" value="1"/>
</dbReference>
<dbReference type="InterPro" id="IPR018060">
    <property type="entry name" value="HTH_AraC"/>
</dbReference>
<dbReference type="EMBL" id="BMCJ01000002">
    <property type="protein sequence ID" value="GGC83290.1"/>
    <property type="molecule type" value="Genomic_DNA"/>
</dbReference>
<dbReference type="PRINTS" id="PR00032">
    <property type="entry name" value="HTHARAC"/>
</dbReference>
<protein>
    <recommendedName>
        <fullName evidence="9">AraC family two component transcriptional regulator</fullName>
    </recommendedName>
</protein>
<evidence type="ECO:0000313" key="7">
    <source>
        <dbReference type="EMBL" id="GGC83290.1"/>
    </source>
</evidence>
<comment type="caution">
    <text evidence="4">Lacks conserved residue(s) required for the propagation of feature annotation.</text>
</comment>
<dbReference type="PROSITE" id="PS50110">
    <property type="entry name" value="RESPONSE_REGULATORY"/>
    <property type="match status" value="1"/>
</dbReference>
<evidence type="ECO:0000259" key="5">
    <source>
        <dbReference type="PROSITE" id="PS01124"/>
    </source>
</evidence>
<evidence type="ECO:0000256" key="3">
    <source>
        <dbReference type="ARBA" id="ARBA00023163"/>
    </source>
</evidence>
<dbReference type="Gene3D" id="3.40.50.2300">
    <property type="match status" value="1"/>
</dbReference>
<keyword evidence="8" id="KW-1185">Reference proteome</keyword>
<evidence type="ECO:0000259" key="6">
    <source>
        <dbReference type="PROSITE" id="PS50110"/>
    </source>
</evidence>
<reference evidence="8" key="1">
    <citation type="journal article" date="2019" name="Int. J. Syst. Evol. Microbiol.">
        <title>The Global Catalogue of Microorganisms (GCM) 10K type strain sequencing project: providing services to taxonomists for standard genome sequencing and annotation.</title>
        <authorList>
            <consortium name="The Broad Institute Genomics Platform"/>
            <consortium name="The Broad Institute Genome Sequencing Center for Infectious Disease"/>
            <person name="Wu L."/>
            <person name="Ma J."/>
        </authorList>
    </citation>
    <scope>NUCLEOTIDE SEQUENCE [LARGE SCALE GENOMIC DNA]</scope>
    <source>
        <strain evidence="8">CCM 7282</strain>
    </source>
</reference>
<dbReference type="InterPro" id="IPR001789">
    <property type="entry name" value="Sig_transdc_resp-reg_receiver"/>
</dbReference>
<feature type="domain" description="HTH araC/xylS-type" evidence="5">
    <location>
        <begin position="386"/>
        <end position="485"/>
    </location>
</feature>
<dbReference type="PANTHER" id="PTHR43280">
    <property type="entry name" value="ARAC-FAMILY TRANSCRIPTIONAL REGULATOR"/>
    <property type="match status" value="1"/>
</dbReference>
<accession>A0ABQ1NUU2</accession>
<feature type="domain" description="Response regulatory" evidence="6">
    <location>
        <begin position="3"/>
        <end position="119"/>
    </location>
</feature>
<evidence type="ECO:0000256" key="2">
    <source>
        <dbReference type="ARBA" id="ARBA00023125"/>
    </source>
</evidence>
<comment type="caution">
    <text evidence="7">The sequence shown here is derived from an EMBL/GenBank/DDBJ whole genome shotgun (WGS) entry which is preliminary data.</text>
</comment>
<dbReference type="InterPro" id="IPR020449">
    <property type="entry name" value="Tscrpt_reg_AraC-type_HTH"/>
</dbReference>
<dbReference type="Gene3D" id="1.10.10.60">
    <property type="entry name" value="Homeodomain-like"/>
    <property type="match status" value="2"/>
</dbReference>
<keyword evidence="1" id="KW-0805">Transcription regulation</keyword>
<keyword evidence="2" id="KW-0238">DNA-binding</keyword>
<organism evidence="7 8">
    <name type="scientific">Thalassobacillus devorans</name>
    <dbReference type="NCBI Taxonomy" id="279813"/>
    <lineage>
        <taxon>Bacteria</taxon>
        <taxon>Bacillati</taxon>
        <taxon>Bacillota</taxon>
        <taxon>Bacilli</taxon>
        <taxon>Bacillales</taxon>
        <taxon>Bacillaceae</taxon>
        <taxon>Thalassobacillus</taxon>
    </lineage>
</organism>
<dbReference type="SUPFAM" id="SSF52172">
    <property type="entry name" value="CheY-like"/>
    <property type="match status" value="1"/>
</dbReference>
<dbReference type="RefSeq" id="WP_062441528.1">
    <property type="nucleotide sequence ID" value="NZ_BMCJ01000002.1"/>
</dbReference>
<evidence type="ECO:0008006" key="9">
    <source>
        <dbReference type="Google" id="ProtNLM"/>
    </source>
</evidence>